<keyword evidence="8 12" id="KW-0443">Lipid metabolism</keyword>
<feature type="transmembrane region" description="Helical" evidence="12">
    <location>
        <begin position="12"/>
        <end position="32"/>
    </location>
</feature>
<keyword evidence="5 12" id="KW-0812">Transmembrane</keyword>
<feature type="transmembrane region" description="Helical" evidence="12">
    <location>
        <begin position="133"/>
        <end position="151"/>
    </location>
</feature>
<sequence length="255" mass="29882">MLDLFVSGRLPLSRFEWVLVTSWTYLFLAIMAQRQFVVRAKDAKSLPSGKSWTLFVHNLLLSLASLVMFLGLVRTSCRRSNIEGMDWLVCEPLNSNSSDSIIFWSYLYYLSKYYELGDTILAFVCRGKGPRHFYMHVYHHFYVLYMSYFYVASRQSLATVGMLFNTFVHIFMYYYYARAALQLETSWKNWVTRLQIIQFLFSFLLASIAVFIRPSWSLFSNECAGAYPLAANCLFNFTLLLLFFNVLKSSKKMKK</sequence>
<protein>
    <recommendedName>
        <fullName evidence="12">Elongation of fatty acids protein</fullName>
        <ecNumber evidence="12">2.3.1.-</ecNumber>
    </recommendedName>
</protein>
<reference evidence="13" key="1">
    <citation type="submission" date="2021-01" db="EMBL/GenBank/DDBJ databases">
        <authorList>
            <person name="Corre E."/>
            <person name="Pelletier E."/>
            <person name="Niang G."/>
            <person name="Scheremetjew M."/>
            <person name="Finn R."/>
            <person name="Kale V."/>
            <person name="Holt S."/>
            <person name="Cochrane G."/>
            <person name="Meng A."/>
            <person name="Brown T."/>
            <person name="Cohen L."/>
        </authorList>
    </citation>
    <scope>NUCLEOTIDE SEQUENCE</scope>
    <source>
        <strain evidence="13">CCMP1510</strain>
    </source>
</reference>
<organism evidence="13">
    <name type="scientific">Aureoumbra lagunensis</name>
    <dbReference type="NCBI Taxonomy" id="44058"/>
    <lineage>
        <taxon>Eukaryota</taxon>
        <taxon>Sar</taxon>
        <taxon>Stramenopiles</taxon>
        <taxon>Ochrophyta</taxon>
        <taxon>Pelagophyceae</taxon>
        <taxon>Pelagomonadales</taxon>
        <taxon>Aureoumbra</taxon>
    </lineage>
</organism>
<keyword evidence="7 12" id="KW-1133">Transmembrane helix</keyword>
<keyword evidence="9 12" id="KW-0472">Membrane</keyword>
<dbReference type="PANTHER" id="PTHR11157">
    <property type="entry name" value="FATTY ACID ACYL TRANSFERASE-RELATED"/>
    <property type="match status" value="1"/>
</dbReference>
<feature type="transmembrane region" description="Helical" evidence="12">
    <location>
        <begin position="226"/>
        <end position="247"/>
    </location>
</feature>
<dbReference type="PANTHER" id="PTHR11157:SF134">
    <property type="entry name" value="ELONGATION OF FATTY ACIDS PROTEIN 1-RELATED"/>
    <property type="match status" value="1"/>
</dbReference>
<proteinExistence type="inferred from homology"/>
<evidence type="ECO:0000256" key="4">
    <source>
        <dbReference type="ARBA" id="ARBA00022679"/>
    </source>
</evidence>
<evidence type="ECO:0000256" key="2">
    <source>
        <dbReference type="ARBA" id="ARBA00007263"/>
    </source>
</evidence>
<comment type="similarity">
    <text evidence="2 12">Belongs to the ELO family.</text>
</comment>
<evidence type="ECO:0000256" key="11">
    <source>
        <dbReference type="ARBA" id="ARBA00047375"/>
    </source>
</evidence>
<evidence type="ECO:0000256" key="3">
    <source>
        <dbReference type="ARBA" id="ARBA00022516"/>
    </source>
</evidence>
<evidence type="ECO:0000256" key="8">
    <source>
        <dbReference type="ARBA" id="ARBA00023098"/>
    </source>
</evidence>
<evidence type="ECO:0000256" key="10">
    <source>
        <dbReference type="ARBA" id="ARBA00023160"/>
    </source>
</evidence>
<dbReference type="Pfam" id="PF01151">
    <property type="entry name" value="ELO"/>
    <property type="match status" value="1"/>
</dbReference>
<dbReference type="GO" id="GO:0042761">
    <property type="term" value="P:very long-chain fatty acid biosynthetic process"/>
    <property type="evidence" value="ECO:0007669"/>
    <property type="project" value="TreeGrafter"/>
</dbReference>
<comment type="catalytic activity">
    <reaction evidence="11">
        <text>a very-long-chain acyl-CoA + malonyl-CoA + H(+) = a very-long-chain 3-oxoacyl-CoA + CO2 + CoA</text>
        <dbReference type="Rhea" id="RHEA:32727"/>
        <dbReference type="ChEBI" id="CHEBI:15378"/>
        <dbReference type="ChEBI" id="CHEBI:16526"/>
        <dbReference type="ChEBI" id="CHEBI:57287"/>
        <dbReference type="ChEBI" id="CHEBI:57384"/>
        <dbReference type="ChEBI" id="CHEBI:90725"/>
        <dbReference type="ChEBI" id="CHEBI:90736"/>
        <dbReference type="EC" id="2.3.1.199"/>
    </reaction>
</comment>
<dbReference type="GO" id="GO:0005789">
    <property type="term" value="C:endoplasmic reticulum membrane"/>
    <property type="evidence" value="ECO:0007669"/>
    <property type="project" value="TreeGrafter"/>
</dbReference>
<evidence type="ECO:0000256" key="12">
    <source>
        <dbReference type="RuleBase" id="RU361115"/>
    </source>
</evidence>
<keyword evidence="10 12" id="KW-0275">Fatty acid biosynthesis</keyword>
<evidence type="ECO:0000256" key="6">
    <source>
        <dbReference type="ARBA" id="ARBA00022832"/>
    </source>
</evidence>
<dbReference type="InterPro" id="IPR002076">
    <property type="entry name" value="ELO_fam"/>
</dbReference>
<dbReference type="GO" id="GO:0030148">
    <property type="term" value="P:sphingolipid biosynthetic process"/>
    <property type="evidence" value="ECO:0007669"/>
    <property type="project" value="TreeGrafter"/>
</dbReference>
<feature type="transmembrane region" description="Helical" evidence="12">
    <location>
        <begin position="196"/>
        <end position="214"/>
    </location>
</feature>
<dbReference type="GO" id="GO:0034625">
    <property type="term" value="P:fatty acid elongation, monounsaturated fatty acid"/>
    <property type="evidence" value="ECO:0007669"/>
    <property type="project" value="TreeGrafter"/>
</dbReference>
<comment type="subcellular location">
    <subcellularLocation>
        <location evidence="1">Membrane</location>
        <topology evidence="1">Multi-pass membrane protein</topology>
    </subcellularLocation>
</comment>
<evidence type="ECO:0000256" key="1">
    <source>
        <dbReference type="ARBA" id="ARBA00004141"/>
    </source>
</evidence>
<gene>
    <name evidence="13" type="ORF">ALAG00032_LOCUS13941</name>
</gene>
<evidence type="ECO:0000256" key="5">
    <source>
        <dbReference type="ARBA" id="ARBA00022692"/>
    </source>
</evidence>
<keyword evidence="3 12" id="KW-0444">Lipid biosynthesis</keyword>
<dbReference type="GO" id="GO:0034626">
    <property type="term" value="P:fatty acid elongation, polyunsaturated fatty acid"/>
    <property type="evidence" value="ECO:0007669"/>
    <property type="project" value="TreeGrafter"/>
</dbReference>
<dbReference type="AlphaFoldDB" id="A0A7S3NP17"/>
<feature type="transmembrane region" description="Helical" evidence="12">
    <location>
        <begin position="157"/>
        <end position="176"/>
    </location>
</feature>
<feature type="transmembrane region" description="Helical" evidence="12">
    <location>
        <begin position="52"/>
        <end position="73"/>
    </location>
</feature>
<accession>A0A7S3NP17</accession>
<evidence type="ECO:0000256" key="7">
    <source>
        <dbReference type="ARBA" id="ARBA00022989"/>
    </source>
</evidence>
<dbReference type="EMBL" id="HBIJ01021498">
    <property type="protein sequence ID" value="CAE0373140.1"/>
    <property type="molecule type" value="Transcribed_RNA"/>
</dbReference>
<keyword evidence="4 12" id="KW-0808">Transferase</keyword>
<comment type="catalytic activity">
    <reaction evidence="12">
        <text>an acyl-CoA + malonyl-CoA + H(+) = a 3-oxoacyl-CoA + CO2 + CoA</text>
        <dbReference type="Rhea" id="RHEA:50252"/>
        <dbReference type="ChEBI" id="CHEBI:15378"/>
        <dbReference type="ChEBI" id="CHEBI:16526"/>
        <dbReference type="ChEBI" id="CHEBI:57287"/>
        <dbReference type="ChEBI" id="CHEBI:57384"/>
        <dbReference type="ChEBI" id="CHEBI:58342"/>
        <dbReference type="ChEBI" id="CHEBI:90726"/>
    </reaction>
    <physiologicalReaction direction="left-to-right" evidence="12">
        <dbReference type="Rhea" id="RHEA:50253"/>
    </physiologicalReaction>
</comment>
<name>A0A7S3NP17_9STRA</name>
<keyword evidence="6 12" id="KW-0276">Fatty acid metabolism</keyword>
<dbReference type="GO" id="GO:0019367">
    <property type="term" value="P:fatty acid elongation, saturated fatty acid"/>
    <property type="evidence" value="ECO:0007669"/>
    <property type="project" value="TreeGrafter"/>
</dbReference>
<evidence type="ECO:0000313" key="13">
    <source>
        <dbReference type="EMBL" id="CAE0373140.1"/>
    </source>
</evidence>
<dbReference type="GO" id="GO:0009922">
    <property type="term" value="F:fatty acid elongase activity"/>
    <property type="evidence" value="ECO:0007669"/>
    <property type="project" value="UniProtKB-EC"/>
</dbReference>
<evidence type="ECO:0000256" key="9">
    <source>
        <dbReference type="ARBA" id="ARBA00023136"/>
    </source>
</evidence>
<dbReference type="EC" id="2.3.1.-" evidence="12"/>